<evidence type="ECO:0000256" key="1">
    <source>
        <dbReference type="SAM" id="MobiDB-lite"/>
    </source>
</evidence>
<evidence type="ECO:0000313" key="2">
    <source>
        <dbReference type="EMBL" id="OPJ89753.1"/>
    </source>
</evidence>
<sequence>MPFGPASHGPTLARGNSGKSGQEDPSKPSSGTSTPILKPGPHRQHHRGAGSAPAVRGSRRSWAGLRREDGRKGRYSLKGRVCLPSRVLRTCCDARDTPDTASAEQEEVCEQKHRDTKFVRPAQLPCCIWRGEGSISRTETGTGDVSTGRAVLEMQRSFD</sequence>
<comment type="caution">
    <text evidence="2">The sequence shown here is derived from an EMBL/GenBank/DDBJ whole genome shotgun (WGS) entry which is preliminary data.</text>
</comment>
<gene>
    <name evidence="2" type="ORF">AV530_003901</name>
</gene>
<name>A0A1V4KYW9_PATFA</name>
<feature type="region of interest" description="Disordered" evidence="1">
    <location>
        <begin position="1"/>
        <end position="70"/>
    </location>
</feature>
<dbReference type="EMBL" id="LSYS01001150">
    <property type="protein sequence ID" value="OPJ89753.1"/>
    <property type="molecule type" value="Genomic_DNA"/>
</dbReference>
<reference evidence="2 3" key="1">
    <citation type="submission" date="2016-02" db="EMBL/GenBank/DDBJ databases">
        <title>Band-tailed pigeon sequencing and assembly.</title>
        <authorList>
            <person name="Soares A.E."/>
            <person name="Novak B.J."/>
            <person name="Rice E.S."/>
            <person name="O'Connell B."/>
            <person name="Chang D."/>
            <person name="Weber S."/>
            <person name="Shapiro B."/>
        </authorList>
    </citation>
    <scope>NUCLEOTIDE SEQUENCE [LARGE SCALE GENOMIC DNA]</scope>
    <source>
        <strain evidence="2">BTP2013</strain>
        <tissue evidence="2">Blood</tissue>
    </source>
</reference>
<protein>
    <submittedName>
        <fullName evidence="2">Uncharacterized protein</fullName>
    </submittedName>
</protein>
<proteinExistence type="predicted"/>
<organism evidence="2 3">
    <name type="scientific">Patagioenas fasciata monilis</name>
    <dbReference type="NCBI Taxonomy" id="372326"/>
    <lineage>
        <taxon>Eukaryota</taxon>
        <taxon>Metazoa</taxon>
        <taxon>Chordata</taxon>
        <taxon>Craniata</taxon>
        <taxon>Vertebrata</taxon>
        <taxon>Euteleostomi</taxon>
        <taxon>Archelosauria</taxon>
        <taxon>Archosauria</taxon>
        <taxon>Dinosauria</taxon>
        <taxon>Saurischia</taxon>
        <taxon>Theropoda</taxon>
        <taxon>Coelurosauria</taxon>
        <taxon>Aves</taxon>
        <taxon>Neognathae</taxon>
        <taxon>Neoaves</taxon>
        <taxon>Columbimorphae</taxon>
        <taxon>Columbiformes</taxon>
        <taxon>Columbidae</taxon>
        <taxon>Patagioenas</taxon>
    </lineage>
</organism>
<keyword evidence="3" id="KW-1185">Reference proteome</keyword>
<accession>A0A1V4KYW9</accession>
<dbReference type="AlphaFoldDB" id="A0A1V4KYW9"/>
<evidence type="ECO:0000313" key="3">
    <source>
        <dbReference type="Proteomes" id="UP000190648"/>
    </source>
</evidence>
<dbReference type="Proteomes" id="UP000190648">
    <property type="component" value="Unassembled WGS sequence"/>
</dbReference>